<proteinExistence type="predicted"/>
<dbReference type="Proteomes" id="UP000265715">
    <property type="component" value="Unassembled WGS sequence"/>
</dbReference>
<evidence type="ECO:0000256" key="1">
    <source>
        <dbReference type="ARBA" id="ARBA00004196"/>
    </source>
</evidence>
<dbReference type="InterPro" id="IPR025997">
    <property type="entry name" value="SBP_2_dom"/>
</dbReference>
<dbReference type="RefSeq" id="WP_218022999.1">
    <property type="nucleotide sequence ID" value="NZ_QXDL01000390.1"/>
</dbReference>
<comment type="subcellular location">
    <subcellularLocation>
        <location evidence="1">Cell envelope</location>
    </subcellularLocation>
</comment>
<dbReference type="PANTHER" id="PTHR30036">
    <property type="entry name" value="D-XYLOSE-BINDING PERIPLASMIC PROTEIN"/>
    <property type="match status" value="1"/>
</dbReference>
<evidence type="ECO:0000259" key="4">
    <source>
        <dbReference type="Pfam" id="PF13407"/>
    </source>
</evidence>
<dbReference type="InterPro" id="IPR028082">
    <property type="entry name" value="Peripla_BP_I"/>
</dbReference>
<keyword evidence="2 3" id="KW-0732">Signal</keyword>
<name>A0A399DUE3_9DEIN</name>
<dbReference type="GO" id="GO:0030246">
    <property type="term" value="F:carbohydrate binding"/>
    <property type="evidence" value="ECO:0007669"/>
    <property type="project" value="TreeGrafter"/>
</dbReference>
<evidence type="ECO:0000256" key="2">
    <source>
        <dbReference type="ARBA" id="ARBA00022729"/>
    </source>
</evidence>
<dbReference type="GO" id="GO:0030288">
    <property type="term" value="C:outer membrane-bounded periplasmic space"/>
    <property type="evidence" value="ECO:0007669"/>
    <property type="project" value="TreeGrafter"/>
</dbReference>
<sequence length="348" mass="35851">MMLKPSWTTLRLAALLTLLANAFLPSTAQPSKVTVGVSWGHLEGEWKIHEDALRARLGSLGAQYARTDAKGSSARQLEDVDALAAKGVDVLVVVPANPEALRPGVARAQAAGIPVVAYDRPVPDPAAFYVGFDELEAGRMQARAVYALRPRGRYALLLGPGAERVRQGLLERLEAALKAGDVRVVAERAVAERRPEAARQAMAEILAAQPLDAVLTSDDRLAAGAAVALAAAGLAGKVPVGGVGGDAAALNRVALGTQAVSVWKDPRALGRAAAEVAVRLARGGAPAALALEGAKAGRLTLGPVTLEALLVRPLPVTPANLDAVLRAGWVSKAALCQGVRAAAPPACR</sequence>
<feature type="domain" description="Periplasmic binding protein" evidence="4">
    <location>
        <begin position="43"/>
        <end position="283"/>
    </location>
</feature>
<dbReference type="SUPFAM" id="SSF53822">
    <property type="entry name" value="Periplasmic binding protein-like I"/>
    <property type="match status" value="1"/>
</dbReference>
<dbReference type="AlphaFoldDB" id="A0A399DUE3"/>
<dbReference type="Pfam" id="PF13407">
    <property type="entry name" value="Peripla_BP_4"/>
    <property type="match status" value="1"/>
</dbReference>
<evidence type="ECO:0000313" key="5">
    <source>
        <dbReference type="EMBL" id="RIH74778.1"/>
    </source>
</evidence>
<comment type="caution">
    <text evidence="5">The sequence shown here is derived from an EMBL/GenBank/DDBJ whole genome shotgun (WGS) entry which is preliminary data.</text>
</comment>
<dbReference type="EMBL" id="QXDL01000390">
    <property type="protein sequence ID" value="RIH74778.1"/>
    <property type="molecule type" value="Genomic_DNA"/>
</dbReference>
<dbReference type="Gene3D" id="3.40.50.2300">
    <property type="match status" value="2"/>
</dbReference>
<reference evidence="5 6" key="1">
    <citation type="submission" date="2018-08" db="EMBL/GenBank/DDBJ databases">
        <title>Meiothermus terrae DSM 26712 genome sequencing project.</title>
        <authorList>
            <person name="Da Costa M.S."/>
            <person name="Albuquerque L."/>
            <person name="Raposo P."/>
            <person name="Froufe H.J.C."/>
            <person name="Barroso C.S."/>
            <person name="Egas C."/>
        </authorList>
    </citation>
    <scope>NUCLEOTIDE SEQUENCE [LARGE SCALE GENOMIC DNA]</scope>
    <source>
        <strain evidence="5 6">DSM 26712</strain>
    </source>
</reference>
<dbReference type="InterPro" id="IPR050555">
    <property type="entry name" value="Bact_Solute-Bind_Prot2"/>
</dbReference>
<evidence type="ECO:0000256" key="3">
    <source>
        <dbReference type="SAM" id="SignalP"/>
    </source>
</evidence>
<keyword evidence="6" id="KW-1185">Reference proteome</keyword>
<feature type="chain" id="PRO_5017214310" evidence="3">
    <location>
        <begin position="29"/>
        <end position="348"/>
    </location>
</feature>
<evidence type="ECO:0000313" key="6">
    <source>
        <dbReference type="Proteomes" id="UP000265715"/>
    </source>
</evidence>
<gene>
    <name evidence="5" type="primary">xylF</name>
    <name evidence="5" type="ORF">Mterra_04042</name>
</gene>
<organism evidence="5 6">
    <name type="scientific">Calidithermus terrae</name>
    <dbReference type="NCBI Taxonomy" id="1408545"/>
    <lineage>
        <taxon>Bacteria</taxon>
        <taxon>Thermotogati</taxon>
        <taxon>Deinococcota</taxon>
        <taxon>Deinococci</taxon>
        <taxon>Thermales</taxon>
        <taxon>Thermaceae</taxon>
        <taxon>Calidithermus</taxon>
    </lineage>
</organism>
<dbReference type="PANTHER" id="PTHR30036:SF1">
    <property type="entry name" value="D-XYLOSE-BINDING PERIPLASMIC PROTEIN"/>
    <property type="match status" value="1"/>
</dbReference>
<feature type="signal peptide" evidence="3">
    <location>
        <begin position="1"/>
        <end position="28"/>
    </location>
</feature>
<protein>
    <submittedName>
        <fullName evidence="5">D-xylose-binding periplasmic protein</fullName>
    </submittedName>
</protein>
<accession>A0A399DUE3</accession>